<dbReference type="Proteomes" id="UP000324897">
    <property type="component" value="Chromosome 2"/>
</dbReference>
<dbReference type="GO" id="GO:0005829">
    <property type="term" value="C:cytosol"/>
    <property type="evidence" value="ECO:0007669"/>
    <property type="project" value="TreeGrafter"/>
</dbReference>
<organism evidence="11 12">
    <name type="scientific">Eragrostis curvula</name>
    <name type="common">weeping love grass</name>
    <dbReference type="NCBI Taxonomy" id="38414"/>
    <lineage>
        <taxon>Eukaryota</taxon>
        <taxon>Viridiplantae</taxon>
        <taxon>Streptophyta</taxon>
        <taxon>Embryophyta</taxon>
        <taxon>Tracheophyta</taxon>
        <taxon>Spermatophyta</taxon>
        <taxon>Magnoliopsida</taxon>
        <taxon>Liliopsida</taxon>
        <taxon>Poales</taxon>
        <taxon>Poaceae</taxon>
        <taxon>PACMAD clade</taxon>
        <taxon>Chloridoideae</taxon>
        <taxon>Eragrostideae</taxon>
        <taxon>Eragrostidinae</taxon>
        <taxon>Eragrostis</taxon>
    </lineage>
</organism>
<dbReference type="GO" id="GO:0005975">
    <property type="term" value="P:carbohydrate metabolic process"/>
    <property type="evidence" value="ECO:0007669"/>
    <property type="project" value="InterPro"/>
</dbReference>
<feature type="non-terminal residue" evidence="11">
    <location>
        <position position="1"/>
    </location>
</feature>
<evidence type="ECO:0000313" key="12">
    <source>
        <dbReference type="Proteomes" id="UP000324897"/>
    </source>
</evidence>
<dbReference type="GO" id="GO:0010043">
    <property type="term" value="P:response to zinc ion"/>
    <property type="evidence" value="ECO:0007669"/>
    <property type="project" value="UniProtKB-ARBA"/>
</dbReference>
<dbReference type="UniPathway" id="UPA00126">
    <property type="reaction ID" value="UER00423"/>
</dbReference>
<dbReference type="SUPFAM" id="SSF51182">
    <property type="entry name" value="RmlC-like cupins"/>
    <property type="match status" value="1"/>
</dbReference>
<dbReference type="NCBIfam" id="TIGR00218">
    <property type="entry name" value="manA"/>
    <property type="match status" value="1"/>
</dbReference>
<dbReference type="AlphaFoldDB" id="A0A5J9UMU1"/>
<evidence type="ECO:0000256" key="4">
    <source>
        <dbReference type="ARBA" id="ARBA00010772"/>
    </source>
</evidence>
<evidence type="ECO:0000259" key="10">
    <source>
        <dbReference type="Pfam" id="PF20512"/>
    </source>
</evidence>
<feature type="domain" description="Phosphomannose isomerase type I catalytic" evidence="9">
    <location>
        <begin position="109"/>
        <end position="251"/>
    </location>
</feature>
<dbReference type="GO" id="GO:0004476">
    <property type="term" value="F:mannose-6-phosphate isomerase activity"/>
    <property type="evidence" value="ECO:0007669"/>
    <property type="project" value="UniProtKB-EC"/>
</dbReference>
<evidence type="ECO:0000256" key="2">
    <source>
        <dbReference type="ARBA" id="ARBA00001947"/>
    </source>
</evidence>
<dbReference type="InterPro" id="IPR046457">
    <property type="entry name" value="PMI_typeI_cat"/>
</dbReference>
<dbReference type="InterPro" id="IPR014710">
    <property type="entry name" value="RmlC-like_jellyroll"/>
</dbReference>
<comment type="cofactor">
    <cofactor evidence="2">
        <name>Zn(2+)</name>
        <dbReference type="ChEBI" id="CHEBI:29105"/>
    </cofactor>
</comment>
<comment type="catalytic activity">
    <reaction evidence="1">
        <text>D-mannose 6-phosphate = D-fructose 6-phosphate</text>
        <dbReference type="Rhea" id="RHEA:12356"/>
        <dbReference type="ChEBI" id="CHEBI:58735"/>
        <dbReference type="ChEBI" id="CHEBI:61527"/>
        <dbReference type="EC" id="5.3.1.8"/>
    </reaction>
</comment>
<comment type="caution">
    <text evidence="11">The sequence shown here is derived from an EMBL/GenBank/DDBJ whole genome shotgun (WGS) entry which is preliminary data.</text>
</comment>
<evidence type="ECO:0000256" key="1">
    <source>
        <dbReference type="ARBA" id="ARBA00000757"/>
    </source>
</evidence>
<keyword evidence="6" id="KW-0479">Metal-binding</keyword>
<dbReference type="InterPro" id="IPR011051">
    <property type="entry name" value="RmlC_Cupin_sf"/>
</dbReference>
<keyword evidence="7" id="KW-0862">Zinc</keyword>
<dbReference type="Pfam" id="PF20511">
    <property type="entry name" value="PMI_typeI_cat"/>
    <property type="match status" value="1"/>
</dbReference>
<dbReference type="PROSITE" id="PS00966">
    <property type="entry name" value="PMI_I_2"/>
    <property type="match status" value="1"/>
</dbReference>
<proteinExistence type="inferred from homology"/>
<accession>A0A5J9UMU1</accession>
<dbReference type="InterPro" id="IPR018050">
    <property type="entry name" value="Pmannose_isomerase-type1_CS"/>
</dbReference>
<dbReference type="FunFam" id="1.10.441.10:FF:000001">
    <property type="entry name" value="Mannose-6-phosphate isomerase"/>
    <property type="match status" value="1"/>
</dbReference>
<comment type="pathway">
    <text evidence="3">Nucleotide-sugar biosynthesis; GDP-alpha-D-mannose biosynthesis; alpha-D-mannose 1-phosphate from D-fructose 6-phosphate: step 1/2.</text>
</comment>
<dbReference type="Gene3D" id="1.10.441.10">
    <property type="entry name" value="Phosphomannose Isomerase, domain 2"/>
    <property type="match status" value="1"/>
</dbReference>
<evidence type="ECO:0000256" key="7">
    <source>
        <dbReference type="ARBA" id="ARBA00022833"/>
    </source>
</evidence>
<protein>
    <recommendedName>
        <fullName evidence="5">mannose-6-phosphate isomerase</fullName>
        <ecNumber evidence="5">5.3.1.8</ecNumber>
    </recommendedName>
</protein>
<evidence type="ECO:0000256" key="5">
    <source>
        <dbReference type="ARBA" id="ARBA00011956"/>
    </source>
</evidence>
<sequence length="521" mass="55956">RVLWSPPPPHSFAAGCRRGSGSSLPLLQFSIKPNRSPNPLHTRTTAATPLRILLRARSPTHSARPAAMASSSAAAPASLGLGLGAIGRALLLPAEDDASAPPAPPLPGLMRLRCAVQHYDWGRRGADSLVARLAAAGEDGAVPCDESRPCAELWMGTHPSAPSSLAPDVSLRDWVARNPAALGRAVAARWGGDLPFLFKVLSVAKALSIQAHPDRDLARALHALRPAAYRDANHKPEMAVAVTEFTALCGFAGTQELKEVLRTVPEVLELVGKDEAAKLMSVKEQNEGIGVRPYLQSAFTNLMIANEEAVSEAISKLKGRLDGESKVRALTKKEKLVLSLEKQYPGDVGVLAAFFFNYVKLNPGEALYIGANEPHAYLSGECIECMATSDNVVRAGLTPKYRDVHTLCSMLTYNQMFPEILKGVPVQPYVTRYIPQTDEFEVDHYLLPAGKSVTMSPVPGPSIFLVMTGEGEIKAGSVPDEAKLKEGNIFFVPAYTEVKLQASGPGRMQLYRAGVNSEFLS</sequence>
<dbReference type="CDD" id="cd07011">
    <property type="entry name" value="cupin_PMI_type_I_N"/>
    <property type="match status" value="1"/>
</dbReference>
<dbReference type="PROSITE" id="PS00965">
    <property type="entry name" value="PMI_I_1"/>
    <property type="match status" value="1"/>
</dbReference>
<keyword evidence="12" id="KW-1185">Reference proteome</keyword>
<keyword evidence="8" id="KW-0413">Isomerase</keyword>
<name>A0A5J9UMU1_9POAL</name>
<dbReference type="GO" id="GO:0046686">
    <property type="term" value="P:response to cadmium ion"/>
    <property type="evidence" value="ECO:0007669"/>
    <property type="project" value="UniProtKB-ARBA"/>
</dbReference>
<evidence type="ECO:0000256" key="6">
    <source>
        <dbReference type="ARBA" id="ARBA00022723"/>
    </source>
</evidence>
<dbReference type="PRINTS" id="PR00714">
    <property type="entry name" value="MAN6PISMRASE"/>
</dbReference>
<dbReference type="Gramene" id="TVU24517">
    <property type="protein sequence ID" value="TVU24517"/>
    <property type="gene ID" value="EJB05_26959"/>
</dbReference>
<dbReference type="GO" id="GO:0033591">
    <property type="term" value="P:response to L-ascorbic acid"/>
    <property type="evidence" value="ECO:0007669"/>
    <property type="project" value="UniProtKB-ARBA"/>
</dbReference>
<dbReference type="OrthoDB" id="6605218at2759"/>
<dbReference type="GO" id="GO:0008270">
    <property type="term" value="F:zinc ion binding"/>
    <property type="evidence" value="ECO:0007669"/>
    <property type="project" value="InterPro"/>
</dbReference>
<dbReference type="InterPro" id="IPR001250">
    <property type="entry name" value="Man6P_Isoase-1"/>
</dbReference>
<evidence type="ECO:0000256" key="3">
    <source>
        <dbReference type="ARBA" id="ARBA00004666"/>
    </source>
</evidence>
<dbReference type="FunFam" id="2.60.120.10:FF:000044">
    <property type="entry name" value="Mannose-6-phosphate isomerase"/>
    <property type="match status" value="1"/>
</dbReference>
<gene>
    <name evidence="11" type="ORF">EJB05_26959</name>
</gene>
<dbReference type="Pfam" id="PF20512">
    <property type="entry name" value="PMI_typeI_hel"/>
    <property type="match status" value="1"/>
</dbReference>
<dbReference type="Gene3D" id="2.60.120.10">
    <property type="entry name" value="Jelly Rolls"/>
    <property type="match status" value="2"/>
</dbReference>
<dbReference type="EC" id="5.3.1.8" evidence="5"/>
<evidence type="ECO:0000259" key="9">
    <source>
        <dbReference type="Pfam" id="PF20511"/>
    </source>
</evidence>
<dbReference type="PANTHER" id="PTHR10309:SF7">
    <property type="entry name" value="MANNOSE-6-PHOSPHATE ISOMERASE"/>
    <property type="match status" value="1"/>
</dbReference>
<dbReference type="InterPro" id="IPR046458">
    <property type="entry name" value="PMI_typeI_hel"/>
</dbReference>
<reference evidence="11 12" key="1">
    <citation type="journal article" date="2019" name="Sci. Rep.">
        <title>A high-quality genome of Eragrostis curvula grass provides insights into Poaceae evolution and supports new strategies to enhance forage quality.</title>
        <authorList>
            <person name="Carballo J."/>
            <person name="Santos B.A.C.M."/>
            <person name="Zappacosta D."/>
            <person name="Garbus I."/>
            <person name="Selva J.P."/>
            <person name="Gallo C.A."/>
            <person name="Diaz A."/>
            <person name="Albertini E."/>
            <person name="Caccamo M."/>
            <person name="Echenique V."/>
        </authorList>
    </citation>
    <scope>NUCLEOTIDE SEQUENCE [LARGE SCALE GENOMIC DNA]</scope>
    <source>
        <strain evidence="12">cv. Victoria</strain>
        <tissue evidence="11">Leaf</tissue>
    </source>
</reference>
<dbReference type="GO" id="GO:0009298">
    <property type="term" value="P:GDP-mannose biosynthetic process"/>
    <property type="evidence" value="ECO:0007669"/>
    <property type="project" value="UniProtKB-UniPathway"/>
</dbReference>
<dbReference type="InterPro" id="IPR016305">
    <property type="entry name" value="Mannose-6-P_Isomerase"/>
</dbReference>
<evidence type="ECO:0000256" key="8">
    <source>
        <dbReference type="ARBA" id="ARBA00023235"/>
    </source>
</evidence>
<dbReference type="PANTHER" id="PTHR10309">
    <property type="entry name" value="MANNOSE-6-PHOSPHATE ISOMERASE"/>
    <property type="match status" value="1"/>
</dbReference>
<evidence type="ECO:0000313" key="11">
    <source>
        <dbReference type="EMBL" id="TVU24517.1"/>
    </source>
</evidence>
<feature type="domain" description="Phosphomannose isomerase type I helical insertion" evidence="10">
    <location>
        <begin position="271"/>
        <end position="355"/>
    </location>
</feature>
<dbReference type="EMBL" id="RWGY01000013">
    <property type="protein sequence ID" value="TVU24517.1"/>
    <property type="molecule type" value="Genomic_DNA"/>
</dbReference>
<comment type="similarity">
    <text evidence="4">Belongs to the mannose-6-phosphate isomerase type 1 family.</text>
</comment>